<organism evidence="1 2">
    <name type="scientific">Trichuris suis</name>
    <name type="common">pig whipworm</name>
    <dbReference type="NCBI Taxonomy" id="68888"/>
    <lineage>
        <taxon>Eukaryota</taxon>
        <taxon>Metazoa</taxon>
        <taxon>Ecdysozoa</taxon>
        <taxon>Nematoda</taxon>
        <taxon>Enoplea</taxon>
        <taxon>Dorylaimia</taxon>
        <taxon>Trichinellida</taxon>
        <taxon>Trichuridae</taxon>
        <taxon>Trichuris</taxon>
    </lineage>
</organism>
<dbReference type="EMBL" id="KL363253">
    <property type="protein sequence ID" value="KFD50406.1"/>
    <property type="molecule type" value="Genomic_DNA"/>
</dbReference>
<dbReference type="PANTHER" id="PTHR45913">
    <property type="entry name" value="EPM2A-INTERACTING PROTEIN 1"/>
    <property type="match status" value="1"/>
</dbReference>
<reference evidence="1 2" key="1">
    <citation type="journal article" date="2014" name="Nat. Genet.">
        <title>Genome and transcriptome of the porcine whipworm Trichuris suis.</title>
        <authorList>
            <person name="Jex A.R."/>
            <person name="Nejsum P."/>
            <person name="Schwarz E.M."/>
            <person name="Hu L."/>
            <person name="Young N.D."/>
            <person name="Hall R.S."/>
            <person name="Korhonen P.K."/>
            <person name="Liao S."/>
            <person name="Thamsborg S."/>
            <person name="Xia J."/>
            <person name="Xu P."/>
            <person name="Wang S."/>
            <person name="Scheerlinck J.P."/>
            <person name="Hofmann A."/>
            <person name="Sternberg P.W."/>
            <person name="Wang J."/>
            <person name="Gasser R.B."/>
        </authorList>
    </citation>
    <scope>NUCLEOTIDE SEQUENCE [LARGE SCALE GENOMIC DNA]</scope>
    <source>
        <strain evidence="1">DCEP-RM93M</strain>
    </source>
</reference>
<gene>
    <name evidence="1" type="ORF">M513_08633</name>
</gene>
<dbReference type="PANTHER" id="PTHR45913:SF22">
    <property type="entry name" value="SCAN BOX DOMAIN-CONTAINING PROTEIN"/>
    <property type="match status" value="1"/>
</dbReference>
<sequence>MKPRLVDHLKRLLPDKANRTISYFLSLRDKLNKQPEPDNMLLSTSQVEEEDGLRASYNISFLIAKSGKARTIGEELLLPVVTEVFNTVLHKPATDIIKKSPLSNDAVQRRIDEMGKDTEGALCSLLKTTQFSLHLDESVLPGNEALLLAYVRFIKDEHMVQELLFARELMTDTKEESTFRILKEVFAAKKIPLTNAVGPPYPRLLVPGLSAYNQVACAKYRIICKQPACFPLCTTNRHEIAYSY</sequence>
<dbReference type="Proteomes" id="UP000030764">
    <property type="component" value="Unassembled WGS sequence"/>
</dbReference>
<accession>A0A085LZL0</accession>
<protein>
    <submittedName>
        <fullName evidence="1">Uncharacterized protein</fullName>
    </submittedName>
</protein>
<name>A0A085LZL0_9BILA</name>
<evidence type="ECO:0000313" key="2">
    <source>
        <dbReference type="Proteomes" id="UP000030764"/>
    </source>
</evidence>
<evidence type="ECO:0000313" key="1">
    <source>
        <dbReference type="EMBL" id="KFD50406.1"/>
    </source>
</evidence>
<dbReference type="AlphaFoldDB" id="A0A085LZL0"/>
<proteinExistence type="predicted"/>
<keyword evidence="2" id="KW-1185">Reference proteome</keyword>